<keyword evidence="1" id="KW-1133">Transmembrane helix</keyword>
<keyword evidence="1" id="KW-0472">Membrane</keyword>
<protein>
    <submittedName>
        <fullName evidence="2">Uncharacterized protein</fullName>
    </submittedName>
</protein>
<dbReference type="Proteomes" id="UP000018851">
    <property type="component" value="Chromosome"/>
</dbReference>
<dbReference type="HOGENOM" id="CLU_2652615_0_0_5"/>
<gene>
    <name evidence="2" type="ORF">NX02_14885</name>
</gene>
<reference evidence="2 3" key="1">
    <citation type="submission" date="2013-07" db="EMBL/GenBank/DDBJ databases">
        <title>Completed genome of Sphingomonas sanxanigenens NX02.</title>
        <authorList>
            <person name="Ma T."/>
            <person name="Huang H."/>
            <person name="Wu M."/>
            <person name="Li X."/>
            <person name="Li G."/>
        </authorList>
    </citation>
    <scope>NUCLEOTIDE SEQUENCE [LARGE SCALE GENOMIC DNA]</scope>
    <source>
        <strain evidence="2 3">NX02</strain>
    </source>
</reference>
<feature type="transmembrane region" description="Helical" evidence="1">
    <location>
        <begin position="35"/>
        <end position="56"/>
    </location>
</feature>
<dbReference type="EMBL" id="CP006644">
    <property type="protein sequence ID" value="AHE54661.1"/>
    <property type="molecule type" value="Genomic_DNA"/>
</dbReference>
<evidence type="ECO:0000313" key="3">
    <source>
        <dbReference type="Proteomes" id="UP000018851"/>
    </source>
</evidence>
<accession>W0AC56</accession>
<proteinExistence type="predicted"/>
<dbReference type="KEGG" id="ssan:NX02_14885"/>
<keyword evidence="3" id="KW-1185">Reference proteome</keyword>
<organism evidence="2 3">
    <name type="scientific">Sphingomonas sanxanigenens DSM 19645 = NX02</name>
    <dbReference type="NCBI Taxonomy" id="1123269"/>
    <lineage>
        <taxon>Bacteria</taxon>
        <taxon>Pseudomonadati</taxon>
        <taxon>Pseudomonadota</taxon>
        <taxon>Alphaproteobacteria</taxon>
        <taxon>Sphingomonadales</taxon>
        <taxon>Sphingomonadaceae</taxon>
        <taxon>Sphingomonas</taxon>
    </lineage>
</organism>
<dbReference type="AlphaFoldDB" id="W0AC56"/>
<evidence type="ECO:0000256" key="1">
    <source>
        <dbReference type="SAM" id="Phobius"/>
    </source>
</evidence>
<sequence length="76" mass="8914">MPVLNIASFDPERNHCATTSNDPFNLLLAFPYPNALPLICHIYLVVRFMFQFMLIYKPLLEVGKIYSFSEFRISRK</sequence>
<name>W0AC56_9SPHN</name>
<keyword evidence="1" id="KW-0812">Transmembrane</keyword>
<evidence type="ECO:0000313" key="2">
    <source>
        <dbReference type="EMBL" id="AHE54661.1"/>
    </source>
</evidence>